<feature type="transmembrane region" description="Helical" evidence="1">
    <location>
        <begin position="178"/>
        <end position="196"/>
    </location>
</feature>
<protein>
    <submittedName>
        <fullName evidence="2">Uncharacterized protein</fullName>
    </submittedName>
</protein>
<dbReference type="CTD" id="9816758"/>
<dbReference type="GeneID" id="9816758"/>
<dbReference type="EMBL" id="WUAV01000004">
    <property type="protein sequence ID" value="KAF1755689.1"/>
    <property type="molecule type" value="Genomic_DNA"/>
</dbReference>
<gene>
    <name evidence="2" type="ORF">GCK72_012139</name>
</gene>
<evidence type="ECO:0000256" key="1">
    <source>
        <dbReference type="SAM" id="Phobius"/>
    </source>
</evidence>
<evidence type="ECO:0000313" key="3">
    <source>
        <dbReference type="Proteomes" id="UP000483820"/>
    </source>
</evidence>
<reference evidence="2 3" key="1">
    <citation type="submission" date="2019-12" db="EMBL/GenBank/DDBJ databases">
        <title>Chromosome-level assembly of the Caenorhabditis remanei genome.</title>
        <authorList>
            <person name="Teterina A.A."/>
            <person name="Willis J.H."/>
            <person name="Phillips P.C."/>
        </authorList>
    </citation>
    <scope>NUCLEOTIDE SEQUENCE [LARGE SCALE GENOMIC DNA]</scope>
    <source>
        <strain evidence="2 3">PX506</strain>
        <tissue evidence="2">Whole organism</tissue>
    </source>
</reference>
<dbReference type="Proteomes" id="UP000483820">
    <property type="component" value="Chromosome IV"/>
</dbReference>
<keyword evidence="1" id="KW-0472">Membrane</keyword>
<accession>A0A6A5GMX0</accession>
<dbReference type="RefSeq" id="XP_003105365.2">
    <property type="nucleotide sequence ID" value="XM_003105317.2"/>
</dbReference>
<sequence length="197" mass="21917">MKVLITAGILLVCAYCVTSTALPRLKRKIEDLKMSDDEKEELVDFFNQIRRGMAKELEVSNMHRLKYDEDMESKVKDFGCKEEDVQKYLEEKAQNLKKGDADGLIKFLNEVGEDTPLGCFDPEKTTIACVGKKCENGKETGNCICGPSGKGDVKKGKAGSDCDDDDDGLCKKSASSNFFIFGTIVNMILFYLIASFF</sequence>
<proteinExistence type="predicted"/>
<organism evidence="2 3">
    <name type="scientific">Caenorhabditis remanei</name>
    <name type="common">Caenorhabditis vulgaris</name>
    <dbReference type="NCBI Taxonomy" id="31234"/>
    <lineage>
        <taxon>Eukaryota</taxon>
        <taxon>Metazoa</taxon>
        <taxon>Ecdysozoa</taxon>
        <taxon>Nematoda</taxon>
        <taxon>Chromadorea</taxon>
        <taxon>Rhabditida</taxon>
        <taxon>Rhabditina</taxon>
        <taxon>Rhabditomorpha</taxon>
        <taxon>Rhabditoidea</taxon>
        <taxon>Rhabditidae</taxon>
        <taxon>Peloderinae</taxon>
        <taxon>Caenorhabditis</taxon>
    </lineage>
</organism>
<comment type="caution">
    <text evidence="2">The sequence shown here is derived from an EMBL/GenBank/DDBJ whole genome shotgun (WGS) entry which is preliminary data.</text>
</comment>
<name>A0A6A5GMX0_CAERE</name>
<evidence type="ECO:0000313" key="2">
    <source>
        <dbReference type="EMBL" id="KAF1755689.1"/>
    </source>
</evidence>
<keyword evidence="1" id="KW-0812">Transmembrane</keyword>
<dbReference type="Gene3D" id="3.40.33.10">
    <property type="entry name" value="CAP"/>
    <property type="match status" value="1"/>
</dbReference>
<dbReference type="InterPro" id="IPR035940">
    <property type="entry name" value="CAP_sf"/>
</dbReference>
<dbReference type="AlphaFoldDB" id="A0A6A5GMX0"/>
<dbReference type="KEGG" id="crq:GCK72_012139"/>
<keyword evidence="1" id="KW-1133">Transmembrane helix</keyword>